<feature type="compositionally biased region" description="Pro residues" evidence="3">
    <location>
        <begin position="1330"/>
        <end position="1339"/>
    </location>
</feature>
<feature type="compositionally biased region" description="Polar residues" evidence="3">
    <location>
        <begin position="996"/>
        <end position="1006"/>
    </location>
</feature>
<dbReference type="InterPro" id="IPR011989">
    <property type="entry name" value="ARM-like"/>
</dbReference>
<feature type="compositionally biased region" description="Polar residues" evidence="3">
    <location>
        <begin position="1249"/>
        <end position="1261"/>
    </location>
</feature>
<evidence type="ECO:0000256" key="1">
    <source>
        <dbReference type="ARBA" id="ARBA00022737"/>
    </source>
</evidence>
<dbReference type="PANTHER" id="PTHR12537">
    <property type="entry name" value="RNA BINDING PROTEIN PUMILIO-RELATED"/>
    <property type="match status" value="1"/>
</dbReference>
<dbReference type="PROSITE" id="PS50302">
    <property type="entry name" value="PUM"/>
    <property type="match status" value="2"/>
</dbReference>
<feature type="region of interest" description="Disordered" evidence="3">
    <location>
        <begin position="1067"/>
        <end position="1091"/>
    </location>
</feature>
<dbReference type="PANTHER" id="PTHR12537:SF12">
    <property type="entry name" value="MATERNAL PROTEIN PUMILIO"/>
    <property type="match status" value="1"/>
</dbReference>
<dbReference type="InterPro" id="IPR033133">
    <property type="entry name" value="PUM-HD"/>
</dbReference>
<feature type="region of interest" description="Disordered" evidence="3">
    <location>
        <begin position="854"/>
        <end position="930"/>
    </location>
</feature>
<feature type="compositionally biased region" description="Polar residues" evidence="3">
    <location>
        <begin position="1529"/>
        <end position="1540"/>
    </location>
</feature>
<feature type="region of interest" description="Disordered" evidence="3">
    <location>
        <begin position="298"/>
        <end position="317"/>
    </location>
</feature>
<feature type="domain" description="PUM-HD" evidence="4">
    <location>
        <begin position="321"/>
        <end position="733"/>
    </location>
</feature>
<protein>
    <recommendedName>
        <fullName evidence="4">PUM-HD domain-containing protein</fullName>
    </recommendedName>
</protein>
<dbReference type="Gene3D" id="1.25.10.10">
    <property type="entry name" value="Leucine-rich Repeat Variant"/>
    <property type="match status" value="1"/>
</dbReference>
<feature type="compositionally biased region" description="Polar residues" evidence="3">
    <location>
        <begin position="1159"/>
        <end position="1177"/>
    </location>
</feature>
<feature type="region of interest" description="Disordered" evidence="3">
    <location>
        <begin position="1222"/>
        <end position="1273"/>
    </location>
</feature>
<reference evidence="5 6" key="1">
    <citation type="journal article" date="2022" name="bioRxiv">
        <title>Genomics of Preaxostyla Flagellates Illuminates Evolutionary Transitions and the Path Towards Mitochondrial Loss.</title>
        <authorList>
            <person name="Novak L.V.F."/>
            <person name="Treitli S.C."/>
            <person name="Pyrih J."/>
            <person name="Halakuc P."/>
            <person name="Pipaliya S.V."/>
            <person name="Vacek V."/>
            <person name="Brzon O."/>
            <person name="Soukal P."/>
            <person name="Eme L."/>
            <person name="Dacks J.B."/>
            <person name="Karnkowska A."/>
            <person name="Elias M."/>
            <person name="Hampl V."/>
        </authorList>
    </citation>
    <scope>NUCLEOTIDE SEQUENCE [LARGE SCALE GENOMIC DNA]</scope>
    <source>
        <strain evidence="5">NAU3</strain>
        <tissue evidence="5">Gut</tissue>
    </source>
</reference>
<name>A0ABQ9XLT3_9EUKA</name>
<proteinExistence type="predicted"/>
<feature type="repeat" description="Pumilio" evidence="2">
    <location>
        <begin position="669"/>
        <end position="707"/>
    </location>
</feature>
<gene>
    <name evidence="5" type="ORF">BLNAU_12560</name>
</gene>
<feature type="region of interest" description="Disordered" evidence="3">
    <location>
        <begin position="1159"/>
        <end position="1185"/>
    </location>
</feature>
<keyword evidence="1" id="KW-0677">Repeat</keyword>
<feature type="compositionally biased region" description="Polar residues" evidence="3">
    <location>
        <begin position="1477"/>
        <end position="1486"/>
    </location>
</feature>
<feature type="compositionally biased region" description="Low complexity" evidence="3">
    <location>
        <begin position="1487"/>
        <end position="1515"/>
    </location>
</feature>
<feature type="region of interest" description="Disordered" evidence="3">
    <location>
        <begin position="1307"/>
        <end position="1405"/>
    </location>
</feature>
<feature type="region of interest" description="Disordered" evidence="3">
    <location>
        <begin position="1440"/>
        <end position="1559"/>
    </location>
</feature>
<organism evidence="5 6">
    <name type="scientific">Blattamonas nauphoetae</name>
    <dbReference type="NCBI Taxonomy" id="2049346"/>
    <lineage>
        <taxon>Eukaryota</taxon>
        <taxon>Metamonada</taxon>
        <taxon>Preaxostyla</taxon>
        <taxon>Oxymonadida</taxon>
        <taxon>Blattamonas</taxon>
    </lineage>
</organism>
<feature type="compositionally biased region" description="Basic and acidic residues" evidence="3">
    <location>
        <begin position="974"/>
        <end position="995"/>
    </location>
</feature>
<feature type="compositionally biased region" description="Polar residues" evidence="3">
    <location>
        <begin position="1318"/>
        <end position="1329"/>
    </location>
</feature>
<dbReference type="InterPro" id="IPR001313">
    <property type="entry name" value="Pumilio_RNA-bd_rpt"/>
</dbReference>
<evidence type="ECO:0000256" key="3">
    <source>
        <dbReference type="SAM" id="MobiDB-lite"/>
    </source>
</evidence>
<feature type="region of interest" description="Disordered" evidence="3">
    <location>
        <begin position="734"/>
        <end position="766"/>
    </location>
</feature>
<feature type="compositionally biased region" description="Polar residues" evidence="3">
    <location>
        <begin position="1379"/>
        <end position="1396"/>
    </location>
</feature>
<evidence type="ECO:0000256" key="2">
    <source>
        <dbReference type="PROSITE-ProRule" id="PRU00317"/>
    </source>
</evidence>
<dbReference type="Pfam" id="PF00806">
    <property type="entry name" value="PUF"/>
    <property type="match status" value="5"/>
</dbReference>
<feature type="compositionally biased region" description="Polar residues" evidence="3">
    <location>
        <begin position="307"/>
        <end position="317"/>
    </location>
</feature>
<feature type="region of interest" description="Disordered" evidence="3">
    <location>
        <begin position="242"/>
        <end position="267"/>
    </location>
</feature>
<evidence type="ECO:0000313" key="6">
    <source>
        <dbReference type="Proteomes" id="UP001281761"/>
    </source>
</evidence>
<feature type="compositionally biased region" description="Low complexity" evidence="3">
    <location>
        <begin position="1440"/>
        <end position="1458"/>
    </location>
</feature>
<dbReference type="SUPFAM" id="SSF48371">
    <property type="entry name" value="ARM repeat"/>
    <property type="match status" value="1"/>
</dbReference>
<dbReference type="SMART" id="SM00025">
    <property type="entry name" value="Pumilio"/>
    <property type="match status" value="7"/>
</dbReference>
<dbReference type="PROSITE" id="PS50303">
    <property type="entry name" value="PUM_HD"/>
    <property type="match status" value="1"/>
</dbReference>
<feature type="repeat" description="Pumilio" evidence="2">
    <location>
        <begin position="493"/>
        <end position="530"/>
    </location>
</feature>
<evidence type="ECO:0000259" key="4">
    <source>
        <dbReference type="PROSITE" id="PS50303"/>
    </source>
</evidence>
<comment type="caution">
    <text evidence="5">The sequence shown here is derived from an EMBL/GenBank/DDBJ whole genome shotgun (WGS) entry which is preliminary data.</text>
</comment>
<dbReference type="EMBL" id="JARBJD010000103">
    <property type="protein sequence ID" value="KAK2952454.1"/>
    <property type="molecule type" value="Genomic_DNA"/>
</dbReference>
<feature type="compositionally biased region" description="Polar residues" evidence="3">
    <location>
        <begin position="58"/>
        <end position="72"/>
    </location>
</feature>
<evidence type="ECO:0000313" key="5">
    <source>
        <dbReference type="EMBL" id="KAK2952454.1"/>
    </source>
</evidence>
<feature type="region of interest" description="Disordered" evidence="3">
    <location>
        <begin position="974"/>
        <end position="1006"/>
    </location>
</feature>
<dbReference type="InterPro" id="IPR016024">
    <property type="entry name" value="ARM-type_fold"/>
</dbReference>
<feature type="region of interest" description="Disordered" evidence="3">
    <location>
        <begin position="45"/>
        <end position="72"/>
    </location>
</feature>
<feature type="compositionally biased region" description="Polar residues" evidence="3">
    <location>
        <begin position="891"/>
        <end position="910"/>
    </location>
</feature>
<sequence length="1559" mass="171175">MSDSVLFDPDHIPAARSLFDPSQTLEETNSAPIGDKASELLQQHSNTTPLPTSPLLHVTSSHADSYESDTVSTSQDLERDSFLYSTFFGTRSNTADSFGADDTHIFPRSPIQRPFSHHPVHDELNLFAGLSQTSPRLSFSSVFPMNSFYDTPPETRQFSNIHSQTLHDTSFPHSFAHLVSSSSFDSPSVFFHSQVNSVPMSDQLVDNKPTSLLFNPIHITHHEPVVQKDPINDYSFMEQSVLSSPLSGDPTSTVPQNGRNLSKSTTQTDFSELTLAQPLKIRALSDSASFPHQLPDLKTPITLEPRPNTNMPSQNSTVKTEQDALLAQFKDRKYNISSFTFDTLKTHVLSFCTDSFGSRMVQQLISSEATFDITTRTSHLEGLLEEIGPSLPLIICDHFGNYVVQAIIKSDIPKIVGIVAAVVEANLISFSNHLNACRVVQTLIPFLPPTTLKAFAAILFPETIDCITHKMANHVLQVLITHVDPSLLSTPVSLILQNHIPTISKHQYGCRVIETLIFSTNPTDFVLIADSIYPQLKNMSNHESGVFVVQCFLGERKVPGLRKRPIPDELLERMRHDSEEMTKIREETRKKVMDWIIPQVIVLSERKYSSILVEEAILCANDDERKQIVSELLKQKKSKKKKKDATQTAKLDSHLSEIDSYSSLTYGRSLPTHRHHLVHLLQSEHGNFLVQTLLSSLGDSERAMIIDSLIPYLPFLAAQAGSEKAQNRINEIRKKISEPQQHPTQKEPKKPPKNRRSNSDFLLTAPTAPTRTLSTVQSASVIPVMSNKLNRIGSFSSGISSHSPTPNIVPSPTLSEEDIVFSNELSVAPLISTQTSLGHSDSVAHIHSDTVTHLPFFTPNQPTTPVSEDIAHSPTRPGPIALPQSRFLSPLSASSTDNNSGPDQKTLNSARETESSSEGSHSTTNTLPSLTSITPTIHKRIALFLAALGIIPQVYPKTLGFRKDSYFEAEMEKLKGRKGEEKKDDTPKEDEKEKGSSTCSLGSSAPSSHFVSSLSLHIPPSSAHYTELMEMLTEGFMVSPKQTKEKKPDTSRLTPSEVRKLFTTTAPLKQDPPSMEEEKNRIKPKTNTDNAGFVQISSIPGGLQQSKLTKESADMSSILHPAQPVPWIQPETHSPFTRVDISSTPPPATHPQKGMNRLNLSTPPKNAQELNQTQNTSKQRRKTNTVTARKVLPLTLTHPTPIHTMPTTPNRSQIRNTLTNVTFPPSSRFPSPITAVPVAPQPSHHAGRHQNQQQDMLSTSAGHPPQFSSSDFPSFPFDSFRSATLPGTSNSPTSVSNYPSSFNLSTSSFSVCDPPSAPSTHSHCQVSHPQSPPFTPLSAPPDTNTHPHPPVQLDRPLHQRQSESSALEVGSSLLFSSSATPSVQTHPSQRAHTLNRPQAEDGHTTGHLARPVLDAEIFKPLSLPPTLAVSPSLPLPTQFSFPLPPTLTTGLRSSSTRQAPKKERNTQRRSKHHPSASFPSISPNTGSLLPSPSPSLSPSLPLSILPSPAALPSSSRTLPNRLQQPDLASVQQAHIDTTESFPKLNVTAPVFTPGRPDKN</sequence>
<keyword evidence="6" id="KW-1185">Reference proteome</keyword>
<dbReference type="Proteomes" id="UP001281761">
    <property type="component" value="Unassembled WGS sequence"/>
</dbReference>
<accession>A0ABQ9XLT3</accession>